<dbReference type="EMBL" id="LSYV01000027">
    <property type="protein sequence ID" value="KXZ48651.1"/>
    <property type="molecule type" value="Genomic_DNA"/>
</dbReference>
<gene>
    <name evidence="2" type="ORF">GPECTOR_26g554</name>
</gene>
<reference evidence="3" key="1">
    <citation type="journal article" date="2016" name="Nat. Commun.">
        <title>The Gonium pectorale genome demonstrates co-option of cell cycle regulation during the evolution of multicellularity.</title>
        <authorList>
            <person name="Hanschen E.R."/>
            <person name="Marriage T.N."/>
            <person name="Ferris P.J."/>
            <person name="Hamaji T."/>
            <person name="Toyoda A."/>
            <person name="Fujiyama A."/>
            <person name="Neme R."/>
            <person name="Noguchi H."/>
            <person name="Minakuchi Y."/>
            <person name="Suzuki M."/>
            <person name="Kawai-Toyooka H."/>
            <person name="Smith D.R."/>
            <person name="Sparks H."/>
            <person name="Anderson J."/>
            <person name="Bakaric R."/>
            <person name="Luria V."/>
            <person name="Karger A."/>
            <person name="Kirschner M.W."/>
            <person name="Durand P.M."/>
            <person name="Michod R.E."/>
            <person name="Nozaki H."/>
            <person name="Olson B.J."/>
        </authorList>
    </citation>
    <scope>NUCLEOTIDE SEQUENCE [LARGE SCALE GENOMIC DNA]</scope>
    <source>
        <strain evidence="3">NIES-2863</strain>
    </source>
</reference>
<keyword evidence="3" id="KW-1185">Reference proteome</keyword>
<protein>
    <submittedName>
        <fullName evidence="2">Uncharacterized protein</fullName>
    </submittedName>
</protein>
<sequence length="88" mass="7882">MACAGHSAPLIRLSGGGGGSGGGAGGGTGDRGGGLVNDSLSSFMHSFGPGSPAVASPSSSSRCPLPPPGAGGPPVAVQGGAGGKLAAR</sequence>
<comment type="caution">
    <text evidence="2">The sequence shown here is derived from an EMBL/GenBank/DDBJ whole genome shotgun (WGS) entry which is preliminary data.</text>
</comment>
<feature type="region of interest" description="Disordered" evidence="1">
    <location>
        <begin position="1"/>
        <end position="88"/>
    </location>
</feature>
<dbReference type="AlphaFoldDB" id="A0A150GFN2"/>
<organism evidence="2 3">
    <name type="scientific">Gonium pectorale</name>
    <name type="common">Green alga</name>
    <dbReference type="NCBI Taxonomy" id="33097"/>
    <lineage>
        <taxon>Eukaryota</taxon>
        <taxon>Viridiplantae</taxon>
        <taxon>Chlorophyta</taxon>
        <taxon>core chlorophytes</taxon>
        <taxon>Chlorophyceae</taxon>
        <taxon>CS clade</taxon>
        <taxon>Chlamydomonadales</taxon>
        <taxon>Volvocaceae</taxon>
        <taxon>Gonium</taxon>
    </lineage>
</organism>
<accession>A0A150GFN2</accession>
<evidence type="ECO:0000313" key="2">
    <source>
        <dbReference type="EMBL" id="KXZ48651.1"/>
    </source>
</evidence>
<proteinExistence type="predicted"/>
<feature type="compositionally biased region" description="Gly residues" evidence="1">
    <location>
        <begin position="79"/>
        <end position="88"/>
    </location>
</feature>
<evidence type="ECO:0000256" key="1">
    <source>
        <dbReference type="SAM" id="MobiDB-lite"/>
    </source>
</evidence>
<name>A0A150GFN2_GONPE</name>
<dbReference type="Proteomes" id="UP000075714">
    <property type="component" value="Unassembled WGS sequence"/>
</dbReference>
<evidence type="ECO:0000313" key="3">
    <source>
        <dbReference type="Proteomes" id="UP000075714"/>
    </source>
</evidence>
<feature type="compositionally biased region" description="Low complexity" evidence="1">
    <location>
        <begin position="46"/>
        <end position="63"/>
    </location>
</feature>
<feature type="compositionally biased region" description="Gly residues" evidence="1">
    <location>
        <begin position="14"/>
        <end position="35"/>
    </location>
</feature>